<evidence type="ECO:0000256" key="4">
    <source>
        <dbReference type="ARBA" id="ARBA00022840"/>
    </source>
</evidence>
<evidence type="ECO:0000256" key="8">
    <source>
        <dbReference type="SAM" id="MobiDB-lite"/>
    </source>
</evidence>
<dbReference type="InterPro" id="IPR020556">
    <property type="entry name" value="Amidase_CS"/>
</dbReference>
<comment type="catalytic activity">
    <reaction evidence="6 7">
        <text>L-glutamyl-tRNA(Gln) + L-glutamine + ATP + H2O = L-glutaminyl-tRNA(Gln) + L-glutamate + ADP + phosphate + H(+)</text>
        <dbReference type="Rhea" id="RHEA:17521"/>
        <dbReference type="Rhea" id="RHEA-COMP:9681"/>
        <dbReference type="Rhea" id="RHEA-COMP:9684"/>
        <dbReference type="ChEBI" id="CHEBI:15377"/>
        <dbReference type="ChEBI" id="CHEBI:15378"/>
        <dbReference type="ChEBI" id="CHEBI:29985"/>
        <dbReference type="ChEBI" id="CHEBI:30616"/>
        <dbReference type="ChEBI" id="CHEBI:43474"/>
        <dbReference type="ChEBI" id="CHEBI:58359"/>
        <dbReference type="ChEBI" id="CHEBI:78520"/>
        <dbReference type="ChEBI" id="CHEBI:78521"/>
        <dbReference type="ChEBI" id="CHEBI:456216"/>
        <dbReference type="EC" id="6.3.5.7"/>
    </reaction>
</comment>
<dbReference type="InterPro" id="IPR000120">
    <property type="entry name" value="Amidase"/>
</dbReference>
<dbReference type="InterPro" id="IPR004412">
    <property type="entry name" value="GatA"/>
</dbReference>
<dbReference type="EMBL" id="MFKK01000010">
    <property type="protein sequence ID" value="OGG41697.1"/>
    <property type="molecule type" value="Genomic_DNA"/>
</dbReference>
<dbReference type="AlphaFoldDB" id="A0A1F6BYV7"/>
<feature type="domain" description="Amidase" evidence="9">
    <location>
        <begin position="25"/>
        <end position="495"/>
    </location>
</feature>
<evidence type="ECO:0000256" key="1">
    <source>
        <dbReference type="ARBA" id="ARBA00008069"/>
    </source>
</evidence>
<evidence type="ECO:0000256" key="7">
    <source>
        <dbReference type="HAMAP-Rule" id="MF_00120"/>
    </source>
</evidence>
<keyword evidence="4 7" id="KW-0067">ATP-binding</keyword>
<evidence type="ECO:0000256" key="3">
    <source>
        <dbReference type="ARBA" id="ARBA00022741"/>
    </source>
</evidence>
<comment type="function">
    <text evidence="7">Allows the formation of correctly charged Gln-tRNA(Gln) through the transamidation of misacylated Glu-tRNA(Gln) in organisms which lack glutaminyl-tRNA synthetase. The reaction takes place in the presence of glutamine and ATP through an activated gamma-phospho-Glu-tRNA(Gln).</text>
</comment>
<evidence type="ECO:0000313" key="11">
    <source>
        <dbReference type="Proteomes" id="UP000176996"/>
    </source>
</evidence>
<evidence type="ECO:0000256" key="2">
    <source>
        <dbReference type="ARBA" id="ARBA00022598"/>
    </source>
</evidence>
<keyword evidence="5 7" id="KW-0648">Protein biosynthesis</keyword>
<keyword evidence="2 7" id="KW-0436">Ligase</keyword>
<accession>A0A1F6BYV7</accession>
<dbReference type="GO" id="GO:0005524">
    <property type="term" value="F:ATP binding"/>
    <property type="evidence" value="ECO:0007669"/>
    <property type="project" value="UniProtKB-KW"/>
</dbReference>
<dbReference type="PROSITE" id="PS00571">
    <property type="entry name" value="AMIDASES"/>
    <property type="match status" value="1"/>
</dbReference>
<comment type="subunit">
    <text evidence="7">Heterotrimer of A, B and C subunits.</text>
</comment>
<dbReference type="InterPro" id="IPR036928">
    <property type="entry name" value="AS_sf"/>
</dbReference>
<dbReference type="PANTHER" id="PTHR11895:SF151">
    <property type="entry name" value="GLUTAMYL-TRNA(GLN) AMIDOTRANSFERASE SUBUNIT A"/>
    <property type="match status" value="1"/>
</dbReference>
<comment type="similarity">
    <text evidence="1 7">Belongs to the amidase family. GatA subfamily.</text>
</comment>
<dbReference type="SUPFAM" id="SSF75304">
    <property type="entry name" value="Amidase signature (AS) enzymes"/>
    <property type="match status" value="1"/>
</dbReference>
<evidence type="ECO:0000256" key="6">
    <source>
        <dbReference type="ARBA" id="ARBA00047407"/>
    </source>
</evidence>
<dbReference type="STRING" id="1798471.A3A21_03755"/>
<dbReference type="GO" id="GO:0006412">
    <property type="term" value="P:translation"/>
    <property type="evidence" value="ECO:0007669"/>
    <property type="project" value="UniProtKB-UniRule"/>
</dbReference>
<sequence>MDIKNFTIKSFHEGLMKKDFSAMEAAREFFDLIDEEDGEIHAYLRKTKDLAFSRAEEVDALVASGEDPGILAGVPIALKDNMLIKGEIVTAASEILSKYRASYDATVVKSLKEARVTILGQTNMDEFAMGSSTENSAFGQTKNPHDFERVPGGSSGGSAGAVASGMAVAALGSDTGGSIRQPAAFCGVVGLKPTYGAVSRFGLIAMASSLDQIGPFTKTVEDSAILFNTIAGRDEFDATSVAKNYDDILNKEVSKTKELKIGLPKEYFVDGLSDEVRRGVDEAIQKFKKLGFKIKEISLSHTKYALSVYYIIMPAEVSTNLARFDGIRYSRISRINADDTRTNAEDGQYKSVSDRRRSALEEIYFRQRGVGFGREARRRILLGTFVLSAGYYDAYYAKAQKVRRLIKEDFEKAFDPSADGVDLILTPVTPTTAFKFGEKTGDPLQMYLSDIFTIPANMAGIPALSIPVKKYKVGGGELPVGFQLMGRPFCERDILSVGRMYEQDAD</sequence>
<proteinExistence type="inferred from homology"/>
<organism evidence="10 11">
    <name type="scientific">Candidatus Jorgensenbacteria bacterium RIFCSPLOWO2_01_FULL_45_25b</name>
    <dbReference type="NCBI Taxonomy" id="1798471"/>
    <lineage>
        <taxon>Bacteria</taxon>
        <taxon>Candidatus Joergenseniibacteriota</taxon>
    </lineage>
</organism>
<reference evidence="10 11" key="1">
    <citation type="journal article" date="2016" name="Nat. Commun.">
        <title>Thousands of microbial genomes shed light on interconnected biogeochemical processes in an aquifer system.</title>
        <authorList>
            <person name="Anantharaman K."/>
            <person name="Brown C.T."/>
            <person name="Hug L.A."/>
            <person name="Sharon I."/>
            <person name="Castelle C.J."/>
            <person name="Probst A.J."/>
            <person name="Thomas B.C."/>
            <person name="Singh A."/>
            <person name="Wilkins M.J."/>
            <person name="Karaoz U."/>
            <person name="Brodie E.L."/>
            <person name="Williams K.H."/>
            <person name="Hubbard S.S."/>
            <person name="Banfield J.F."/>
        </authorList>
    </citation>
    <scope>NUCLEOTIDE SEQUENCE [LARGE SCALE GENOMIC DNA]</scope>
</reference>
<feature type="active site" description="Acyl-ester intermediate" evidence="7">
    <location>
        <position position="178"/>
    </location>
</feature>
<evidence type="ECO:0000259" key="9">
    <source>
        <dbReference type="Pfam" id="PF01425"/>
    </source>
</evidence>
<evidence type="ECO:0000313" key="10">
    <source>
        <dbReference type="EMBL" id="OGG41697.1"/>
    </source>
</evidence>
<dbReference type="GO" id="GO:0050567">
    <property type="term" value="F:glutaminyl-tRNA synthase (glutamine-hydrolyzing) activity"/>
    <property type="evidence" value="ECO:0007669"/>
    <property type="project" value="UniProtKB-UniRule"/>
</dbReference>
<dbReference type="GO" id="GO:0030956">
    <property type="term" value="C:glutamyl-tRNA(Gln) amidotransferase complex"/>
    <property type="evidence" value="ECO:0007669"/>
    <property type="project" value="InterPro"/>
</dbReference>
<feature type="active site" description="Charge relay system" evidence="7">
    <location>
        <position position="79"/>
    </location>
</feature>
<dbReference type="Gene3D" id="3.90.1300.10">
    <property type="entry name" value="Amidase signature (AS) domain"/>
    <property type="match status" value="1"/>
</dbReference>
<dbReference type="NCBIfam" id="TIGR00132">
    <property type="entry name" value="gatA"/>
    <property type="match status" value="1"/>
</dbReference>
<keyword evidence="3 7" id="KW-0547">Nucleotide-binding</keyword>
<feature type="region of interest" description="Disordered" evidence="8">
    <location>
        <begin position="134"/>
        <end position="158"/>
    </location>
</feature>
<evidence type="ECO:0000256" key="5">
    <source>
        <dbReference type="ARBA" id="ARBA00022917"/>
    </source>
</evidence>
<dbReference type="EC" id="6.3.5.7" evidence="7"/>
<comment type="caution">
    <text evidence="10">The sequence shown here is derived from an EMBL/GenBank/DDBJ whole genome shotgun (WGS) entry which is preliminary data.</text>
</comment>
<dbReference type="Proteomes" id="UP000176996">
    <property type="component" value="Unassembled WGS sequence"/>
</dbReference>
<name>A0A1F6BYV7_9BACT</name>
<dbReference type="PANTHER" id="PTHR11895">
    <property type="entry name" value="TRANSAMIDASE"/>
    <property type="match status" value="1"/>
</dbReference>
<gene>
    <name evidence="7" type="primary">gatA</name>
    <name evidence="10" type="ORF">A3A21_03755</name>
</gene>
<protein>
    <recommendedName>
        <fullName evidence="7">Glutamyl-tRNA(Gln) amidotransferase subunit A</fullName>
        <shortName evidence="7">Glu-ADT subunit A</shortName>
        <ecNumber evidence="7">6.3.5.7</ecNumber>
    </recommendedName>
</protein>
<dbReference type="InterPro" id="IPR023631">
    <property type="entry name" value="Amidase_dom"/>
</dbReference>
<feature type="active site" description="Charge relay system" evidence="7">
    <location>
        <position position="154"/>
    </location>
</feature>
<dbReference type="Pfam" id="PF01425">
    <property type="entry name" value="Amidase"/>
    <property type="match status" value="1"/>
</dbReference>
<dbReference type="HAMAP" id="MF_00120">
    <property type="entry name" value="GatA"/>
    <property type="match status" value="1"/>
</dbReference>